<organism evidence="5 6">
    <name type="scientific">Desulfocurvibacter africanus subsp. africanus str. Walvis Bay</name>
    <dbReference type="NCBI Taxonomy" id="690850"/>
    <lineage>
        <taxon>Bacteria</taxon>
        <taxon>Pseudomonadati</taxon>
        <taxon>Thermodesulfobacteriota</taxon>
        <taxon>Desulfovibrionia</taxon>
        <taxon>Desulfovibrionales</taxon>
        <taxon>Desulfovibrionaceae</taxon>
        <taxon>Desulfocurvibacter</taxon>
    </lineage>
</organism>
<dbReference type="SMART" id="SM00559">
    <property type="entry name" value="Ku78"/>
    <property type="match status" value="1"/>
</dbReference>
<evidence type="ECO:0000313" key="6">
    <source>
        <dbReference type="Proteomes" id="UP000007844"/>
    </source>
</evidence>
<dbReference type="EMBL" id="CP003221">
    <property type="protein sequence ID" value="EGJ48666.1"/>
    <property type="molecule type" value="Genomic_DNA"/>
</dbReference>
<dbReference type="Proteomes" id="UP000007844">
    <property type="component" value="Chromosome"/>
</dbReference>
<dbReference type="STRING" id="690850.Desaf_0309"/>
<dbReference type="GO" id="GO:0006303">
    <property type="term" value="P:double-strand break repair via nonhomologous end joining"/>
    <property type="evidence" value="ECO:0007669"/>
    <property type="project" value="UniProtKB-UniRule"/>
</dbReference>
<name>F3YU60_DESAF</name>
<evidence type="ECO:0000313" key="5">
    <source>
        <dbReference type="EMBL" id="EGJ48666.1"/>
    </source>
</evidence>
<dbReference type="RefSeq" id="WP_014258521.1">
    <property type="nucleotide sequence ID" value="NC_016629.1"/>
</dbReference>
<dbReference type="NCBIfam" id="TIGR02772">
    <property type="entry name" value="Ku_bact"/>
    <property type="match status" value="1"/>
</dbReference>
<dbReference type="FunFam" id="2.40.290.10:FF:000004">
    <property type="entry name" value="Non-homologous end joining protein Ku"/>
    <property type="match status" value="1"/>
</dbReference>
<dbReference type="InterPro" id="IPR016194">
    <property type="entry name" value="SPOC-like_C_dom_sf"/>
</dbReference>
<accession>F3YU60</accession>
<evidence type="ECO:0000259" key="4">
    <source>
        <dbReference type="SMART" id="SM00559"/>
    </source>
</evidence>
<dbReference type="KEGG" id="daf:Desaf_0309"/>
<dbReference type="InterPro" id="IPR009187">
    <property type="entry name" value="Prok_Ku"/>
</dbReference>
<gene>
    <name evidence="2" type="primary">ku</name>
    <name evidence="5" type="ORF">Desaf_0309</name>
</gene>
<comment type="similarity">
    <text evidence="2">Belongs to the prokaryotic Ku family.</text>
</comment>
<evidence type="ECO:0000256" key="3">
    <source>
        <dbReference type="SAM" id="MobiDB-lite"/>
    </source>
</evidence>
<dbReference type="HAMAP" id="MF_01875">
    <property type="entry name" value="Prokaryotic_Ku"/>
    <property type="match status" value="1"/>
</dbReference>
<dbReference type="AlphaFoldDB" id="F3YU60"/>
<feature type="region of interest" description="Disordered" evidence="3">
    <location>
        <begin position="258"/>
        <end position="282"/>
    </location>
</feature>
<dbReference type="PANTHER" id="PTHR41251">
    <property type="entry name" value="NON-HOMOLOGOUS END JOINING PROTEIN KU"/>
    <property type="match status" value="1"/>
</dbReference>
<dbReference type="eggNOG" id="COG1273">
    <property type="taxonomic scope" value="Bacteria"/>
</dbReference>
<keyword evidence="2" id="KW-0227">DNA damage</keyword>
<feature type="domain" description="Ku" evidence="4">
    <location>
        <begin position="53"/>
        <end position="181"/>
    </location>
</feature>
<dbReference type="InterPro" id="IPR006164">
    <property type="entry name" value="DNA_bd_Ku70/Ku80"/>
</dbReference>
<sequence length="282" mass="32192">MPHAVWKGALTFGLLNIPVALYPAERSSDLRFTLLDSRDQARVRYRRVNEDTGREVPWNQIVKAYEYEGGNYVLLTKEDFEKVRVETTRSVEIVAFVSAGDIAPVYFERPYFLEPGEGSEKVYVLLRETLVRTGKAGIAKVVIHEREHLAALLPYGQALLLNLLRFKQELRNQAELRLPGAAAQYKISDRELHMAQTLVEAMAEAWRPEQYHDEYRDKLMAWIEEKAETGAVAPMPEVEEPAAAGKVVDMMDLLRRSVEQTRAKQEAEEAEHARGRRRRAAG</sequence>
<keyword evidence="6" id="KW-1185">Reference proteome</keyword>
<comment type="function">
    <text evidence="2">With LigD forms a non-homologous end joining (NHEJ) DNA repair enzyme, which repairs dsDNA breaks with reduced fidelity. Binds linear dsDNA with 5'- and 3'- overhangs but not closed circular dsDNA nor ssDNA. Recruits and stimulates the ligase activity of LigD.</text>
</comment>
<feature type="compositionally biased region" description="Basic and acidic residues" evidence="3">
    <location>
        <begin position="258"/>
        <end position="273"/>
    </location>
</feature>
<dbReference type="SUPFAM" id="SSF100939">
    <property type="entry name" value="SPOC domain-like"/>
    <property type="match status" value="1"/>
</dbReference>
<dbReference type="CDD" id="cd00789">
    <property type="entry name" value="KU_like"/>
    <property type="match status" value="1"/>
</dbReference>
<dbReference type="GO" id="GO:0003690">
    <property type="term" value="F:double-stranded DNA binding"/>
    <property type="evidence" value="ECO:0007669"/>
    <property type="project" value="UniProtKB-UniRule"/>
</dbReference>
<dbReference type="GO" id="GO:0006310">
    <property type="term" value="P:DNA recombination"/>
    <property type="evidence" value="ECO:0007669"/>
    <property type="project" value="UniProtKB-KW"/>
</dbReference>
<keyword evidence="2" id="KW-0233">DNA recombination</keyword>
<dbReference type="PANTHER" id="PTHR41251:SF1">
    <property type="entry name" value="NON-HOMOLOGOUS END JOINING PROTEIN KU"/>
    <property type="match status" value="1"/>
</dbReference>
<proteinExistence type="inferred from homology"/>
<reference evidence="5 6" key="1">
    <citation type="journal article" date="2011" name="J. Bacteriol.">
        <title>Genome sequence of the mercury-methylating and pleomorphic Desulfovibrio africanus Strain Walvis Bay.</title>
        <authorList>
            <person name="Brown S.D."/>
            <person name="Wall J.D."/>
            <person name="Kucken A.M."/>
            <person name="Gilmour C.C."/>
            <person name="Podar M."/>
            <person name="Brandt C.C."/>
            <person name="Teshima H."/>
            <person name="Detter J.C."/>
            <person name="Han C.S."/>
            <person name="Land M.L."/>
            <person name="Lucas S."/>
            <person name="Han J."/>
            <person name="Pennacchio L."/>
            <person name="Nolan M."/>
            <person name="Pitluck S."/>
            <person name="Woyke T."/>
            <person name="Goodwin L."/>
            <person name="Palumbo A.V."/>
            <person name="Elias D.A."/>
        </authorList>
    </citation>
    <scope>NUCLEOTIDE SEQUENCE [LARGE SCALE GENOMIC DNA]</scope>
    <source>
        <strain evidence="5 6">Walvis Bay</strain>
    </source>
</reference>
<protein>
    <recommendedName>
        <fullName evidence="2">Non-homologous end joining protein Ku</fullName>
    </recommendedName>
</protein>
<dbReference type="HOGENOM" id="CLU_048975_2_0_7"/>
<comment type="subunit">
    <text evidence="2">Homodimer. Interacts with LigD.</text>
</comment>
<evidence type="ECO:0000256" key="2">
    <source>
        <dbReference type="HAMAP-Rule" id="MF_01875"/>
    </source>
</evidence>
<dbReference type="PIRSF" id="PIRSF006493">
    <property type="entry name" value="Prok_Ku"/>
    <property type="match status" value="1"/>
</dbReference>
<keyword evidence="2" id="KW-0234">DNA repair</keyword>
<dbReference type="Gene3D" id="2.40.290.10">
    <property type="match status" value="1"/>
</dbReference>
<dbReference type="Pfam" id="PF02735">
    <property type="entry name" value="Ku"/>
    <property type="match status" value="1"/>
</dbReference>
<keyword evidence="1 2" id="KW-0238">DNA-binding</keyword>
<evidence type="ECO:0000256" key="1">
    <source>
        <dbReference type="ARBA" id="ARBA00023125"/>
    </source>
</evidence>